<name>A0A848LBM7_9BACT</name>
<dbReference type="RefSeq" id="WP_169343537.1">
    <property type="nucleotide sequence ID" value="NZ_JABBJJ010000015.1"/>
</dbReference>
<dbReference type="EMBL" id="JABBJJ010000015">
    <property type="protein sequence ID" value="NMO14235.1"/>
    <property type="molecule type" value="Genomic_DNA"/>
</dbReference>
<organism evidence="3 4">
    <name type="scientific">Pyxidicoccus fallax</name>
    <dbReference type="NCBI Taxonomy" id="394095"/>
    <lineage>
        <taxon>Bacteria</taxon>
        <taxon>Pseudomonadati</taxon>
        <taxon>Myxococcota</taxon>
        <taxon>Myxococcia</taxon>
        <taxon>Myxococcales</taxon>
        <taxon>Cystobacterineae</taxon>
        <taxon>Myxococcaceae</taxon>
        <taxon>Pyxidicoccus</taxon>
    </lineage>
</organism>
<sequence>MIAPSTTPVVLQRDRDWLRKQFLRRLFLALAAGVLAAVTGGLPPSVRAVLVAGVLGFALRPSRTLHRTATLDAEGLRRGFGRWPWSALTSVELAPPTGATRGAPLGSLTLRFGDEAVVFGREWPLEALLVEALARAPLEAQVERALEQKEREHGLGFGVLWLGPRFLDLRREVKTARRIPLQDVREVALELSEHQALLRVEAASRHLEVPLAEVSNPHVLATLLARQGSRGSTARVALTVKHPPPTDATAARPAKAVRRWRFSGVPPYAFVLIPGGLFFLVYGIDVTLAARDSLAWRSVPAVITSARTWETQRTGQKNQKQKVEHGAIRYQFVLDGVTHEGTRFNVDGTEAIHARRYSTGQQVIAYVPADKPWNAVLSQDTPGFSRLFILIGVSILGFALWSILGGFKG</sequence>
<protein>
    <submittedName>
        <fullName evidence="3">DUF3592 domain-containing protein</fullName>
    </submittedName>
</protein>
<feature type="domain" description="DUF3592" evidence="2">
    <location>
        <begin position="299"/>
        <end position="380"/>
    </location>
</feature>
<evidence type="ECO:0000313" key="3">
    <source>
        <dbReference type="EMBL" id="NMO14235.1"/>
    </source>
</evidence>
<evidence type="ECO:0000259" key="2">
    <source>
        <dbReference type="Pfam" id="PF12158"/>
    </source>
</evidence>
<dbReference type="Proteomes" id="UP000518300">
    <property type="component" value="Unassembled WGS sequence"/>
</dbReference>
<feature type="transmembrane region" description="Helical" evidence="1">
    <location>
        <begin position="22"/>
        <end position="39"/>
    </location>
</feature>
<keyword evidence="1" id="KW-1133">Transmembrane helix</keyword>
<keyword evidence="4" id="KW-1185">Reference proteome</keyword>
<comment type="caution">
    <text evidence="3">The sequence shown here is derived from an EMBL/GenBank/DDBJ whole genome shotgun (WGS) entry which is preliminary data.</text>
</comment>
<evidence type="ECO:0000313" key="4">
    <source>
        <dbReference type="Proteomes" id="UP000518300"/>
    </source>
</evidence>
<keyword evidence="1" id="KW-0472">Membrane</keyword>
<dbReference type="Pfam" id="PF12158">
    <property type="entry name" value="DUF3592"/>
    <property type="match status" value="1"/>
</dbReference>
<evidence type="ECO:0000256" key="1">
    <source>
        <dbReference type="SAM" id="Phobius"/>
    </source>
</evidence>
<feature type="transmembrane region" description="Helical" evidence="1">
    <location>
        <begin position="387"/>
        <end position="407"/>
    </location>
</feature>
<feature type="transmembrane region" description="Helical" evidence="1">
    <location>
        <begin position="265"/>
        <end position="284"/>
    </location>
</feature>
<proteinExistence type="predicted"/>
<accession>A0A848LBM7</accession>
<reference evidence="3 4" key="1">
    <citation type="submission" date="2020-04" db="EMBL/GenBank/DDBJ databases">
        <title>Draft genome of Pyxidicoccus fallax type strain.</title>
        <authorList>
            <person name="Whitworth D.E."/>
        </authorList>
    </citation>
    <scope>NUCLEOTIDE SEQUENCE [LARGE SCALE GENOMIC DNA]</scope>
    <source>
        <strain evidence="3 4">DSM 14698</strain>
    </source>
</reference>
<dbReference type="InterPro" id="IPR021994">
    <property type="entry name" value="DUF3592"/>
</dbReference>
<gene>
    <name evidence="3" type="ORF">HG543_05095</name>
</gene>
<keyword evidence="1" id="KW-0812">Transmembrane</keyword>
<dbReference type="AlphaFoldDB" id="A0A848LBM7"/>